<dbReference type="FunFam" id="1.20.1070.10:FF:000004">
    <property type="entry name" value="Olfactory receptor"/>
    <property type="match status" value="1"/>
</dbReference>
<feature type="transmembrane region" description="Helical" evidence="12">
    <location>
        <begin position="28"/>
        <end position="51"/>
    </location>
</feature>
<proteinExistence type="inferred from homology"/>
<dbReference type="AlphaFoldDB" id="A0A8C5ZNT7"/>
<evidence type="ECO:0000256" key="5">
    <source>
        <dbReference type="ARBA" id="ARBA00022725"/>
    </source>
</evidence>
<evidence type="ECO:0000256" key="9">
    <source>
        <dbReference type="ARBA" id="ARBA00023170"/>
    </source>
</evidence>
<keyword evidence="3 12" id="KW-0716">Sensory transduction</keyword>
<evidence type="ECO:0000256" key="10">
    <source>
        <dbReference type="ARBA" id="ARBA00023224"/>
    </source>
</evidence>
<dbReference type="GO" id="GO:0004930">
    <property type="term" value="F:G protein-coupled receptor activity"/>
    <property type="evidence" value="ECO:0007669"/>
    <property type="project" value="UniProtKB-KW"/>
</dbReference>
<evidence type="ECO:0000313" key="15">
    <source>
        <dbReference type="Proteomes" id="UP000694407"/>
    </source>
</evidence>
<keyword evidence="5 12" id="KW-0552">Olfaction</keyword>
<organism evidence="14 15">
    <name type="scientific">Marmota marmota marmota</name>
    <name type="common">Alpine marmot</name>
    <dbReference type="NCBI Taxonomy" id="9994"/>
    <lineage>
        <taxon>Eukaryota</taxon>
        <taxon>Metazoa</taxon>
        <taxon>Chordata</taxon>
        <taxon>Craniata</taxon>
        <taxon>Vertebrata</taxon>
        <taxon>Euteleostomi</taxon>
        <taxon>Mammalia</taxon>
        <taxon>Eutheria</taxon>
        <taxon>Euarchontoglires</taxon>
        <taxon>Glires</taxon>
        <taxon>Rodentia</taxon>
        <taxon>Sciuromorpha</taxon>
        <taxon>Sciuridae</taxon>
        <taxon>Xerinae</taxon>
        <taxon>Marmotini</taxon>
        <taxon>Marmota</taxon>
    </lineage>
</organism>
<dbReference type="PRINTS" id="PR00237">
    <property type="entry name" value="GPCRRHODOPSN"/>
</dbReference>
<feature type="domain" description="G-protein coupled receptors family 1 profile" evidence="13">
    <location>
        <begin position="44"/>
        <end position="293"/>
    </location>
</feature>
<gene>
    <name evidence="14" type="primary">LOC107133990</name>
</gene>
<comment type="similarity">
    <text evidence="11">Belongs to the G-protein coupled receptor 1 family.</text>
</comment>
<feature type="transmembrane region" description="Helical" evidence="12">
    <location>
        <begin position="144"/>
        <end position="171"/>
    </location>
</feature>
<dbReference type="PANTHER" id="PTHR48018">
    <property type="entry name" value="OLFACTORY RECEPTOR"/>
    <property type="match status" value="1"/>
</dbReference>
<dbReference type="RefSeq" id="XP_015331622.2">
    <property type="nucleotide sequence ID" value="XM_015476136.2"/>
</dbReference>
<accession>A0A8C5ZNT7</accession>
<evidence type="ECO:0000256" key="1">
    <source>
        <dbReference type="ARBA" id="ARBA00004651"/>
    </source>
</evidence>
<dbReference type="KEGG" id="mmma:107133990"/>
<reference evidence="14" key="2">
    <citation type="submission" date="2025-09" db="UniProtKB">
        <authorList>
            <consortium name="Ensembl"/>
        </authorList>
    </citation>
    <scope>IDENTIFICATION</scope>
</reference>
<keyword evidence="4 11" id="KW-0812">Transmembrane</keyword>
<dbReference type="CDD" id="cd15416">
    <property type="entry name" value="7tmA_OR5P-like"/>
    <property type="match status" value="1"/>
</dbReference>
<dbReference type="PROSITE" id="PS00237">
    <property type="entry name" value="G_PROTEIN_RECEP_F1_1"/>
    <property type="match status" value="1"/>
</dbReference>
<dbReference type="Ensembl" id="ENSMMMT00000020452.1">
    <property type="protein sequence ID" value="ENSMMMP00000017988.1"/>
    <property type="gene ID" value="ENSMMMG00000015963.1"/>
</dbReference>
<evidence type="ECO:0000256" key="6">
    <source>
        <dbReference type="ARBA" id="ARBA00022989"/>
    </source>
</evidence>
<evidence type="ECO:0000259" key="13">
    <source>
        <dbReference type="PROSITE" id="PS50262"/>
    </source>
</evidence>
<dbReference type="OrthoDB" id="9440694at2759"/>
<evidence type="ECO:0000313" key="14">
    <source>
        <dbReference type="Ensembl" id="ENSMMMP00000017988.1"/>
    </source>
</evidence>
<sequence>MDSLVNGNHTAVTEFILLGLTDDPVLCVFLFVIILCIYLVTICGNLSTIILIRVSSQLHHPMYFFLSHLAFADIGFSSSVTPNMLVNFLVERNAISYLGCATQLGSVVFFGTVECFLLAVMAYDRFVAICNPLLYSTKMSTQVFLQLLVVAYTGGFLNASIFSLSFFSLLFCGPNGVNHFFCDFAPLVELSCSDVSIIAFVSSFSAGSIIVVTAFVIAISYIYILITILRMSSTEGRHKAFSTCTSHLTAVTLYYGTITFIYVMPKSSYSTDQNKVVSVFYTVVIPMLNPLIYSLRNQEIKGTLKRVLGRKIFSW</sequence>
<keyword evidence="7 11" id="KW-0297">G-protein coupled receptor</keyword>
<dbReference type="PRINTS" id="PR00245">
    <property type="entry name" value="OLFACTORYR"/>
</dbReference>
<protein>
    <recommendedName>
        <fullName evidence="12">Olfactory receptor</fullName>
    </recommendedName>
</protein>
<evidence type="ECO:0000256" key="4">
    <source>
        <dbReference type="ARBA" id="ARBA00022692"/>
    </source>
</evidence>
<dbReference type="PROSITE" id="PS50262">
    <property type="entry name" value="G_PROTEIN_RECEP_F1_2"/>
    <property type="match status" value="1"/>
</dbReference>
<feature type="transmembrane region" description="Helical" evidence="12">
    <location>
        <begin position="240"/>
        <end position="264"/>
    </location>
</feature>
<feature type="transmembrane region" description="Helical" evidence="12">
    <location>
        <begin position="276"/>
        <end position="295"/>
    </location>
</feature>
<keyword evidence="15" id="KW-1185">Reference proteome</keyword>
<dbReference type="SUPFAM" id="SSF81321">
    <property type="entry name" value="Family A G protein-coupled receptor-like"/>
    <property type="match status" value="1"/>
</dbReference>
<reference evidence="14" key="1">
    <citation type="submission" date="2025-08" db="UniProtKB">
        <authorList>
            <consortium name="Ensembl"/>
        </authorList>
    </citation>
    <scope>IDENTIFICATION</scope>
</reference>
<keyword evidence="9 11" id="KW-0675">Receptor</keyword>
<evidence type="ECO:0000256" key="12">
    <source>
        <dbReference type="RuleBase" id="RU363047"/>
    </source>
</evidence>
<evidence type="ECO:0000256" key="3">
    <source>
        <dbReference type="ARBA" id="ARBA00022606"/>
    </source>
</evidence>
<feature type="transmembrane region" description="Helical" evidence="12">
    <location>
        <begin position="63"/>
        <end position="82"/>
    </location>
</feature>
<keyword evidence="10 11" id="KW-0807">Transducer</keyword>
<feature type="transmembrane region" description="Helical" evidence="12">
    <location>
        <begin position="94"/>
        <end position="123"/>
    </location>
</feature>
<dbReference type="InterPro" id="IPR000725">
    <property type="entry name" value="Olfact_rcpt"/>
</dbReference>
<feature type="transmembrane region" description="Helical" evidence="12">
    <location>
        <begin position="197"/>
        <end position="228"/>
    </location>
</feature>
<dbReference type="GO" id="GO:0004984">
    <property type="term" value="F:olfactory receptor activity"/>
    <property type="evidence" value="ECO:0007669"/>
    <property type="project" value="InterPro"/>
</dbReference>
<dbReference type="Proteomes" id="UP000694407">
    <property type="component" value="Unplaced"/>
</dbReference>
<dbReference type="GeneID" id="107133990"/>
<dbReference type="InterPro" id="IPR000276">
    <property type="entry name" value="GPCR_Rhodpsn"/>
</dbReference>
<dbReference type="Gene3D" id="1.20.1070.10">
    <property type="entry name" value="Rhodopsin 7-helix transmembrane proteins"/>
    <property type="match status" value="1"/>
</dbReference>
<evidence type="ECO:0000256" key="7">
    <source>
        <dbReference type="ARBA" id="ARBA00023040"/>
    </source>
</evidence>
<evidence type="ECO:0000256" key="11">
    <source>
        <dbReference type="RuleBase" id="RU000688"/>
    </source>
</evidence>
<keyword evidence="8 12" id="KW-0472">Membrane</keyword>
<evidence type="ECO:0000256" key="8">
    <source>
        <dbReference type="ARBA" id="ARBA00023136"/>
    </source>
</evidence>
<comment type="subcellular location">
    <subcellularLocation>
        <location evidence="1 12">Cell membrane</location>
        <topology evidence="1 12">Multi-pass membrane protein</topology>
    </subcellularLocation>
</comment>
<evidence type="ECO:0000256" key="2">
    <source>
        <dbReference type="ARBA" id="ARBA00022475"/>
    </source>
</evidence>
<dbReference type="GeneTree" id="ENSGT01150000286945"/>
<dbReference type="InterPro" id="IPR017452">
    <property type="entry name" value="GPCR_Rhodpsn_7TM"/>
</dbReference>
<name>A0A8C5ZNT7_MARMA</name>
<dbReference type="GO" id="GO:0005886">
    <property type="term" value="C:plasma membrane"/>
    <property type="evidence" value="ECO:0007669"/>
    <property type="project" value="UniProtKB-SubCell"/>
</dbReference>
<keyword evidence="6 12" id="KW-1133">Transmembrane helix</keyword>
<dbReference type="Pfam" id="PF13853">
    <property type="entry name" value="7tm_4"/>
    <property type="match status" value="1"/>
</dbReference>
<keyword evidence="2 12" id="KW-1003">Cell membrane</keyword>